<dbReference type="KEGG" id="naj:B1756_09435"/>
<gene>
    <name evidence="2" type="ORF">B1756_09435</name>
</gene>
<dbReference type="EMBL" id="CP019893">
    <property type="protein sequence ID" value="ARS89929.1"/>
    <property type="molecule type" value="Genomic_DNA"/>
</dbReference>
<sequence>MSDEEYNPIAYSRTLNEAIQRMHRARSLFLRQRIKEGGVSHDTLTDFEEAIVTMYYELRPHAATDKRTKEEWENHQIDRTVQQCGQLVEQSGEFTGGGIVQQKRESTVNHLDGAILLRLSRVFDEMSHELGFGAPTSSEPHEDNPGLGDLRGLLIDRGQTEAAEQLPNLRGDGREEDEDANDLEDGDS</sequence>
<dbReference type="GeneID" id="32894301"/>
<protein>
    <submittedName>
        <fullName evidence="2">Uncharacterized protein</fullName>
    </submittedName>
</protein>
<feature type="compositionally biased region" description="Acidic residues" evidence="1">
    <location>
        <begin position="174"/>
        <end position="188"/>
    </location>
</feature>
<name>A0A2Z2HS26_9EURY</name>
<dbReference type="AlphaFoldDB" id="A0A2Z2HS26"/>
<dbReference type="Proteomes" id="UP000250088">
    <property type="component" value="Chromosome"/>
</dbReference>
<dbReference type="RefSeq" id="WP_086888308.1">
    <property type="nucleotide sequence ID" value="NZ_CP019893.1"/>
</dbReference>
<reference evidence="3" key="1">
    <citation type="submission" date="2017-02" db="EMBL/GenBank/DDBJ databases">
        <title>Natronthermophilus aegyptiacus gen. nov.,sp. nov., an aerobic, extremely halophilic alkalithermophilic archaeon isolated from the athalassohaline Wadi An Natrun, Egypt.</title>
        <authorList>
            <person name="Zhao B."/>
        </authorList>
    </citation>
    <scope>NUCLEOTIDE SEQUENCE [LARGE SCALE GENOMIC DNA]</scope>
    <source>
        <strain evidence="3">JW/NM-HA 15</strain>
    </source>
</reference>
<organism evidence="2 3">
    <name type="scientific">Natrarchaeobaculum aegyptiacum</name>
    <dbReference type="NCBI Taxonomy" id="745377"/>
    <lineage>
        <taxon>Archaea</taxon>
        <taxon>Methanobacteriati</taxon>
        <taxon>Methanobacteriota</taxon>
        <taxon>Stenosarchaea group</taxon>
        <taxon>Halobacteria</taxon>
        <taxon>Halobacteriales</taxon>
        <taxon>Natrialbaceae</taxon>
        <taxon>Natrarchaeobaculum</taxon>
    </lineage>
</organism>
<dbReference type="OrthoDB" id="384036at2157"/>
<accession>A0A2Z2HS26</accession>
<evidence type="ECO:0000313" key="3">
    <source>
        <dbReference type="Proteomes" id="UP000250088"/>
    </source>
</evidence>
<evidence type="ECO:0000256" key="1">
    <source>
        <dbReference type="SAM" id="MobiDB-lite"/>
    </source>
</evidence>
<feature type="compositionally biased region" description="Low complexity" evidence="1">
    <location>
        <begin position="146"/>
        <end position="157"/>
    </location>
</feature>
<feature type="region of interest" description="Disordered" evidence="1">
    <location>
        <begin position="131"/>
        <end position="188"/>
    </location>
</feature>
<proteinExistence type="predicted"/>
<keyword evidence="3" id="KW-1185">Reference proteome</keyword>
<evidence type="ECO:0000313" key="2">
    <source>
        <dbReference type="EMBL" id="ARS89929.1"/>
    </source>
</evidence>